<dbReference type="SUPFAM" id="SSF48726">
    <property type="entry name" value="Immunoglobulin"/>
    <property type="match status" value="1"/>
</dbReference>
<dbReference type="PANTHER" id="PTHR10075">
    <property type="entry name" value="BASIGIN RELATED"/>
    <property type="match status" value="1"/>
</dbReference>
<dbReference type="GO" id="GO:0070593">
    <property type="term" value="P:dendrite self-avoidance"/>
    <property type="evidence" value="ECO:0007669"/>
    <property type="project" value="TreeGrafter"/>
</dbReference>
<evidence type="ECO:0000259" key="2">
    <source>
        <dbReference type="PROSITE" id="PS50835"/>
    </source>
</evidence>
<reference evidence="3 4" key="1">
    <citation type="journal article" date="2019" name="Mol. Ecol. Resour.">
        <title>Chromosome-level genome assembly of Triplophysa tibetana, a fish adapted to the harsh high-altitude environment of the Tibetan Plateau.</title>
        <authorList>
            <person name="Yang X."/>
            <person name="Liu H."/>
            <person name="Ma Z."/>
            <person name="Zou Y."/>
            <person name="Zou M."/>
            <person name="Mao Y."/>
            <person name="Li X."/>
            <person name="Wang H."/>
            <person name="Chen T."/>
            <person name="Wang W."/>
            <person name="Yang R."/>
        </authorList>
    </citation>
    <scope>NUCLEOTIDE SEQUENCE [LARGE SCALE GENOMIC DNA]</scope>
    <source>
        <strain evidence="3">TTIB1903HZAU</strain>
        <tissue evidence="3">Muscle</tissue>
    </source>
</reference>
<evidence type="ECO:0000256" key="1">
    <source>
        <dbReference type="ARBA" id="ARBA00023319"/>
    </source>
</evidence>
<proteinExistence type="predicted"/>
<dbReference type="PANTHER" id="PTHR10075:SF100">
    <property type="entry name" value="FASCICLIN-2"/>
    <property type="match status" value="1"/>
</dbReference>
<dbReference type="AlphaFoldDB" id="A0A5A9ND82"/>
<accession>A0A5A9ND82</accession>
<dbReference type="SMART" id="SM00408">
    <property type="entry name" value="IGc2"/>
    <property type="match status" value="1"/>
</dbReference>
<dbReference type="Proteomes" id="UP000324632">
    <property type="component" value="Chromosome 20"/>
</dbReference>
<comment type="caution">
    <text evidence="3">The sequence shown here is derived from an EMBL/GenBank/DDBJ whole genome shotgun (WGS) entry which is preliminary data.</text>
</comment>
<organism evidence="3 4">
    <name type="scientific">Triplophysa tibetana</name>
    <dbReference type="NCBI Taxonomy" id="1572043"/>
    <lineage>
        <taxon>Eukaryota</taxon>
        <taxon>Metazoa</taxon>
        <taxon>Chordata</taxon>
        <taxon>Craniata</taxon>
        <taxon>Vertebrata</taxon>
        <taxon>Euteleostomi</taxon>
        <taxon>Actinopterygii</taxon>
        <taxon>Neopterygii</taxon>
        <taxon>Teleostei</taxon>
        <taxon>Ostariophysi</taxon>
        <taxon>Cypriniformes</taxon>
        <taxon>Nemacheilidae</taxon>
        <taxon>Triplophysa</taxon>
    </lineage>
</organism>
<dbReference type="EMBL" id="SOYY01000020">
    <property type="protein sequence ID" value="KAA0707145.1"/>
    <property type="molecule type" value="Genomic_DNA"/>
</dbReference>
<dbReference type="PROSITE" id="PS50835">
    <property type="entry name" value="IG_LIKE"/>
    <property type="match status" value="1"/>
</dbReference>
<gene>
    <name evidence="3" type="ORF">E1301_Tti002466</name>
</gene>
<name>A0A5A9ND82_9TELE</name>
<dbReference type="FunFam" id="2.60.40.10:FF:000884">
    <property type="entry name" value="Basement membrane-specific heparan sulfate proteoglycan core protein"/>
    <property type="match status" value="1"/>
</dbReference>
<dbReference type="SMART" id="SM00409">
    <property type="entry name" value="IG"/>
    <property type="match status" value="1"/>
</dbReference>
<dbReference type="InterPro" id="IPR003598">
    <property type="entry name" value="Ig_sub2"/>
</dbReference>
<dbReference type="Gene3D" id="2.60.40.10">
    <property type="entry name" value="Immunoglobulins"/>
    <property type="match status" value="1"/>
</dbReference>
<sequence>MPLPCPTTCPCRVGEVIRLQCMAHGTPPLRFDWSKVNGSLPSTAQVQGGDLQINLATENDAGTYKCVSSNTVGRSEAFAKVSVRSPLSVKVSPQVEVKAPGMAVEFTCAAKGGHQG</sequence>
<dbReference type="InterPro" id="IPR003599">
    <property type="entry name" value="Ig_sub"/>
</dbReference>
<dbReference type="GO" id="GO:0007411">
    <property type="term" value="P:axon guidance"/>
    <property type="evidence" value="ECO:0007669"/>
    <property type="project" value="TreeGrafter"/>
</dbReference>
<evidence type="ECO:0000313" key="4">
    <source>
        <dbReference type="Proteomes" id="UP000324632"/>
    </source>
</evidence>
<feature type="domain" description="Ig-like" evidence="2">
    <location>
        <begin position="14"/>
        <end position="82"/>
    </location>
</feature>
<evidence type="ECO:0000313" key="3">
    <source>
        <dbReference type="EMBL" id="KAA0707145.1"/>
    </source>
</evidence>
<dbReference type="InterPro" id="IPR013783">
    <property type="entry name" value="Ig-like_fold"/>
</dbReference>
<dbReference type="GO" id="GO:0030424">
    <property type="term" value="C:axon"/>
    <property type="evidence" value="ECO:0007669"/>
    <property type="project" value="TreeGrafter"/>
</dbReference>
<dbReference type="GO" id="GO:0005886">
    <property type="term" value="C:plasma membrane"/>
    <property type="evidence" value="ECO:0007669"/>
    <property type="project" value="TreeGrafter"/>
</dbReference>
<dbReference type="Pfam" id="PF07679">
    <property type="entry name" value="I-set"/>
    <property type="match status" value="1"/>
</dbReference>
<dbReference type="GO" id="GO:0098632">
    <property type="term" value="F:cell-cell adhesion mediator activity"/>
    <property type="evidence" value="ECO:0007669"/>
    <property type="project" value="TreeGrafter"/>
</dbReference>
<dbReference type="InterPro" id="IPR013098">
    <property type="entry name" value="Ig_I-set"/>
</dbReference>
<keyword evidence="1" id="KW-0393">Immunoglobulin domain</keyword>
<dbReference type="InterPro" id="IPR007110">
    <property type="entry name" value="Ig-like_dom"/>
</dbReference>
<dbReference type="GO" id="GO:0007156">
    <property type="term" value="P:homophilic cell adhesion via plasma membrane adhesion molecules"/>
    <property type="evidence" value="ECO:0007669"/>
    <property type="project" value="TreeGrafter"/>
</dbReference>
<dbReference type="InterPro" id="IPR036179">
    <property type="entry name" value="Ig-like_dom_sf"/>
</dbReference>
<keyword evidence="4" id="KW-1185">Reference proteome</keyword>
<protein>
    <submittedName>
        <fullName evidence="3">Basement membrane-specific heparan sulfate proteoglycan core protein</fullName>
    </submittedName>
</protein>